<evidence type="ECO:0000259" key="6">
    <source>
        <dbReference type="Pfam" id="PF00266"/>
    </source>
</evidence>
<keyword evidence="3" id="KW-0663">Pyridoxal phosphate</keyword>
<keyword evidence="7" id="KW-0808">Transferase</keyword>
<keyword evidence="8" id="KW-1185">Reference proteome</keyword>
<dbReference type="SUPFAM" id="SSF53383">
    <property type="entry name" value="PLP-dependent transferases"/>
    <property type="match status" value="1"/>
</dbReference>
<evidence type="ECO:0000256" key="1">
    <source>
        <dbReference type="ARBA" id="ARBA00001933"/>
    </source>
</evidence>
<dbReference type="Proteomes" id="UP000076603">
    <property type="component" value="Unassembled WGS sequence"/>
</dbReference>
<dbReference type="STRING" id="1121326.CLMAG_36200"/>
<dbReference type="PANTHER" id="PTHR43586:SF8">
    <property type="entry name" value="CYSTEINE DESULFURASE 1, CHLOROPLASTIC"/>
    <property type="match status" value="1"/>
</dbReference>
<evidence type="ECO:0000256" key="4">
    <source>
        <dbReference type="ARBA" id="ARBA00050776"/>
    </source>
</evidence>
<dbReference type="InterPro" id="IPR020578">
    <property type="entry name" value="Aminotrans_V_PyrdxlP_BS"/>
</dbReference>
<protein>
    <submittedName>
        <fullName evidence="7">Putative cysteine desulfurase</fullName>
        <ecNumber evidence="7">2.8.1.7</ecNumber>
    </submittedName>
</protein>
<evidence type="ECO:0000313" key="7">
    <source>
        <dbReference type="EMBL" id="KZL90718.1"/>
    </source>
</evidence>
<gene>
    <name evidence="7" type="primary">csd_3</name>
    <name evidence="7" type="ORF">CLMAG_36200</name>
</gene>
<organism evidence="7 8">
    <name type="scientific">Clostridium magnum DSM 2767</name>
    <dbReference type="NCBI Taxonomy" id="1121326"/>
    <lineage>
        <taxon>Bacteria</taxon>
        <taxon>Bacillati</taxon>
        <taxon>Bacillota</taxon>
        <taxon>Clostridia</taxon>
        <taxon>Eubacteriales</taxon>
        <taxon>Clostridiaceae</taxon>
        <taxon>Clostridium</taxon>
    </lineage>
</organism>
<dbReference type="InterPro" id="IPR000192">
    <property type="entry name" value="Aminotrans_V_dom"/>
</dbReference>
<dbReference type="PROSITE" id="PS00595">
    <property type="entry name" value="AA_TRANSFER_CLASS_5"/>
    <property type="match status" value="1"/>
</dbReference>
<dbReference type="PATRIC" id="fig|1121326.3.peg.3663"/>
<comment type="cofactor">
    <cofactor evidence="1 5">
        <name>pyridoxal 5'-phosphate</name>
        <dbReference type="ChEBI" id="CHEBI:597326"/>
    </cofactor>
</comment>
<name>A0A161WV12_9CLOT</name>
<dbReference type="AlphaFoldDB" id="A0A161WV12"/>
<dbReference type="InterPro" id="IPR015424">
    <property type="entry name" value="PyrdxlP-dep_Trfase"/>
</dbReference>
<feature type="domain" description="Aminotransferase class V" evidence="6">
    <location>
        <begin position="31"/>
        <end position="421"/>
    </location>
</feature>
<comment type="caution">
    <text evidence="7">The sequence shown here is derived from an EMBL/GenBank/DDBJ whole genome shotgun (WGS) entry which is preliminary data.</text>
</comment>
<comment type="catalytic activity">
    <reaction evidence="4">
        <text>(sulfur carrier)-H + L-cysteine = (sulfur carrier)-SH + L-alanine</text>
        <dbReference type="Rhea" id="RHEA:43892"/>
        <dbReference type="Rhea" id="RHEA-COMP:14737"/>
        <dbReference type="Rhea" id="RHEA-COMP:14739"/>
        <dbReference type="ChEBI" id="CHEBI:29917"/>
        <dbReference type="ChEBI" id="CHEBI:35235"/>
        <dbReference type="ChEBI" id="CHEBI:57972"/>
        <dbReference type="ChEBI" id="CHEBI:64428"/>
        <dbReference type="EC" id="2.8.1.7"/>
    </reaction>
</comment>
<dbReference type="OrthoDB" id="9804366at2"/>
<evidence type="ECO:0000256" key="5">
    <source>
        <dbReference type="RuleBase" id="RU004504"/>
    </source>
</evidence>
<dbReference type="InterPro" id="IPR015422">
    <property type="entry name" value="PyrdxlP-dep_Trfase_small"/>
</dbReference>
<reference evidence="7 8" key="1">
    <citation type="submission" date="2016-04" db="EMBL/GenBank/DDBJ databases">
        <title>Genome sequence of Clostridium magnum DSM 2767.</title>
        <authorList>
            <person name="Poehlein A."/>
            <person name="Uhlig R."/>
            <person name="Fischer R."/>
            <person name="Bahl H."/>
            <person name="Daniel R."/>
        </authorList>
    </citation>
    <scope>NUCLEOTIDE SEQUENCE [LARGE SCALE GENOMIC DNA]</scope>
    <source>
        <strain evidence="7 8">DSM 2767</strain>
    </source>
</reference>
<evidence type="ECO:0000256" key="2">
    <source>
        <dbReference type="ARBA" id="ARBA00010447"/>
    </source>
</evidence>
<dbReference type="GO" id="GO:0031071">
    <property type="term" value="F:cysteine desulfurase activity"/>
    <property type="evidence" value="ECO:0007669"/>
    <property type="project" value="UniProtKB-EC"/>
</dbReference>
<dbReference type="PANTHER" id="PTHR43586">
    <property type="entry name" value="CYSTEINE DESULFURASE"/>
    <property type="match status" value="1"/>
</dbReference>
<dbReference type="Gene3D" id="3.90.1150.10">
    <property type="entry name" value="Aspartate Aminotransferase, domain 1"/>
    <property type="match status" value="1"/>
</dbReference>
<dbReference type="Gene3D" id="3.40.640.10">
    <property type="entry name" value="Type I PLP-dependent aspartate aminotransferase-like (Major domain)"/>
    <property type="match status" value="1"/>
</dbReference>
<sequence length="436" mass="49574">MYHDKGYYYRDMVAGVNERIPDENDNPIVPINFDNAATTPAFKSVLADIVDFSNCYSSIHRGTGYKSILSSKVYENSRKTICDFVHCDYRKNTVIYVKNATEAINKLSYAISCINKDCIILSTRMEHHSNDLPWRTKFIVDYIDVDELGKLKIDDLKNKLEKYNGKVKLVCVTGASNVTGYKNPIYRIAKICHRYGAKILVDGAQLVPHFPIYMKSSNKDKNIDFLVFSAHKMYAPFGIGVLIGPKETFLCTEPDHVGGGTIDIVTDDSVTWAEPPDRNEAGTPNIMGVIALTAAIRTLRHLGMKNIDDHEMNIYYYALSRLKKIPHIKIYCDTDYKCDKVAILPFNIKGIHHEVTAKLLSQMSGIAVRSGCFCAQPYVKRLLGISEEEMKYYQQNRDVKRPGMVRLSFSLYNTYSEVDVLVETLKTIVRNRSCFR</sequence>
<accession>A0A161WV12</accession>
<dbReference type="RefSeq" id="WP_066625362.1">
    <property type="nucleotide sequence ID" value="NZ_FQXL01000028.1"/>
</dbReference>
<dbReference type="EMBL" id="LWAE01000004">
    <property type="protein sequence ID" value="KZL90718.1"/>
    <property type="molecule type" value="Genomic_DNA"/>
</dbReference>
<evidence type="ECO:0000256" key="3">
    <source>
        <dbReference type="ARBA" id="ARBA00022898"/>
    </source>
</evidence>
<comment type="similarity">
    <text evidence="2">Belongs to the class-V pyridoxal-phosphate-dependent aminotransferase family. Csd subfamily.</text>
</comment>
<dbReference type="Pfam" id="PF00266">
    <property type="entry name" value="Aminotran_5"/>
    <property type="match status" value="1"/>
</dbReference>
<evidence type="ECO:0000313" key="8">
    <source>
        <dbReference type="Proteomes" id="UP000076603"/>
    </source>
</evidence>
<dbReference type="InterPro" id="IPR015421">
    <property type="entry name" value="PyrdxlP-dep_Trfase_major"/>
</dbReference>
<dbReference type="EC" id="2.8.1.7" evidence="7"/>
<proteinExistence type="inferred from homology"/>